<evidence type="ECO:0000313" key="2">
    <source>
        <dbReference type="Proteomes" id="UP000266723"/>
    </source>
</evidence>
<accession>A0ABQ7DII7</accession>
<organism evidence="1 2">
    <name type="scientific">Brassica cretica</name>
    <name type="common">Mustard</name>
    <dbReference type="NCBI Taxonomy" id="69181"/>
    <lineage>
        <taxon>Eukaryota</taxon>
        <taxon>Viridiplantae</taxon>
        <taxon>Streptophyta</taxon>
        <taxon>Embryophyta</taxon>
        <taxon>Tracheophyta</taxon>
        <taxon>Spermatophyta</taxon>
        <taxon>Magnoliopsida</taxon>
        <taxon>eudicotyledons</taxon>
        <taxon>Gunneridae</taxon>
        <taxon>Pentapetalae</taxon>
        <taxon>rosids</taxon>
        <taxon>malvids</taxon>
        <taxon>Brassicales</taxon>
        <taxon>Brassicaceae</taxon>
        <taxon>Brassiceae</taxon>
        <taxon>Brassica</taxon>
    </lineage>
</organism>
<reference evidence="1 2" key="1">
    <citation type="journal article" date="2020" name="BMC Genomics">
        <title>Intraspecific diversification of the crop wild relative Brassica cretica Lam. using demographic model selection.</title>
        <authorList>
            <person name="Kioukis A."/>
            <person name="Michalopoulou V.A."/>
            <person name="Briers L."/>
            <person name="Pirintsos S."/>
            <person name="Studholme D.J."/>
            <person name="Pavlidis P."/>
            <person name="Sarris P.F."/>
        </authorList>
    </citation>
    <scope>NUCLEOTIDE SEQUENCE [LARGE SCALE GENOMIC DNA]</scope>
    <source>
        <strain evidence="2">cv. PFS-1207/04</strain>
    </source>
</reference>
<sequence length="352" mass="37976">MEPLTVGVGCKALSLELARCVNGRTGLGRGVNFVTLTGLSLVRHVALPDHGVGLDGQSCSCLIVGWPVGLSSPTLVWSCSAMEDFDVLPSPTLADLFAPQSFDQVVPDMITTPIIISEDESDDVAVPAPIIIISDDDTESDDVVMEVSSVEPPMPKVRTPSISYGSPPLQAFELPISPTSPGLPELTLILGIDEEYDLETGWLTLLYQPMECIGDGEDDPLLHYPKGMVVDEPLTQPMESPYYHPIHEIGEPYIFPTMETDMKGLPLPHTIHEIGDPSIFPTMETATTELPFPHMMYETGEPSSFPAMGEAYVPGGSTSFGDPYAPQSFHYGEGSDMFTGVGDTYVDPHGYP</sequence>
<dbReference type="Proteomes" id="UP000266723">
    <property type="component" value="Unassembled WGS sequence"/>
</dbReference>
<protein>
    <submittedName>
        <fullName evidence="1">Uncharacterized protein</fullName>
    </submittedName>
</protein>
<gene>
    <name evidence="1" type="ORF">DY000_02030792</name>
</gene>
<evidence type="ECO:0000313" key="1">
    <source>
        <dbReference type="EMBL" id="KAF3577183.1"/>
    </source>
</evidence>
<dbReference type="EMBL" id="QGKV02000649">
    <property type="protein sequence ID" value="KAF3577183.1"/>
    <property type="molecule type" value="Genomic_DNA"/>
</dbReference>
<name>A0ABQ7DII7_BRACR</name>
<proteinExistence type="predicted"/>
<keyword evidence="2" id="KW-1185">Reference proteome</keyword>
<comment type="caution">
    <text evidence="1">The sequence shown here is derived from an EMBL/GenBank/DDBJ whole genome shotgun (WGS) entry which is preliminary data.</text>
</comment>